<keyword evidence="1" id="KW-0696">RNA-directed RNA polymerase</keyword>
<feature type="non-terminal residue" evidence="1">
    <location>
        <position position="1"/>
    </location>
</feature>
<dbReference type="GO" id="GO:0003968">
    <property type="term" value="F:RNA-directed RNA polymerase activity"/>
    <property type="evidence" value="ECO:0007669"/>
    <property type="project" value="UniProtKB-KW"/>
</dbReference>
<sequence length="48" mass="5362">IKCSKNLYDSSHEPKAAKLSKTLIAALSIRGVRINFFLDLLKETLEDA</sequence>
<organism evidence="1">
    <name type="scientific">Tanacetum cinerariifolium</name>
    <name type="common">Dalmatian daisy</name>
    <name type="synonym">Chrysanthemum cinerariifolium</name>
    <dbReference type="NCBI Taxonomy" id="118510"/>
    <lineage>
        <taxon>Eukaryota</taxon>
        <taxon>Viridiplantae</taxon>
        <taxon>Streptophyta</taxon>
        <taxon>Embryophyta</taxon>
        <taxon>Tracheophyta</taxon>
        <taxon>Spermatophyta</taxon>
        <taxon>Magnoliopsida</taxon>
        <taxon>eudicotyledons</taxon>
        <taxon>Gunneridae</taxon>
        <taxon>Pentapetalae</taxon>
        <taxon>asterids</taxon>
        <taxon>campanulids</taxon>
        <taxon>Asterales</taxon>
        <taxon>Asteraceae</taxon>
        <taxon>Asteroideae</taxon>
        <taxon>Anthemideae</taxon>
        <taxon>Anthemidinae</taxon>
        <taxon>Tanacetum</taxon>
    </lineage>
</organism>
<dbReference type="EMBL" id="BKCJ011328889">
    <property type="protein sequence ID" value="GFD21330.1"/>
    <property type="molecule type" value="Genomic_DNA"/>
</dbReference>
<name>A0A699UFN9_TANCI</name>
<protein>
    <submittedName>
        <fullName evidence="1">Probable RNA-dependent RNA polymerase 5</fullName>
    </submittedName>
</protein>
<dbReference type="AlphaFoldDB" id="A0A699UFN9"/>
<proteinExistence type="predicted"/>
<evidence type="ECO:0000313" key="1">
    <source>
        <dbReference type="EMBL" id="GFD21330.1"/>
    </source>
</evidence>
<comment type="caution">
    <text evidence="1">The sequence shown here is derived from an EMBL/GenBank/DDBJ whole genome shotgun (WGS) entry which is preliminary data.</text>
</comment>
<keyword evidence="1" id="KW-0808">Transferase</keyword>
<reference evidence="1" key="1">
    <citation type="journal article" date="2019" name="Sci. Rep.">
        <title>Draft genome of Tanacetum cinerariifolium, the natural source of mosquito coil.</title>
        <authorList>
            <person name="Yamashiro T."/>
            <person name="Shiraishi A."/>
            <person name="Satake H."/>
            <person name="Nakayama K."/>
        </authorList>
    </citation>
    <scope>NUCLEOTIDE SEQUENCE</scope>
</reference>
<gene>
    <name evidence="1" type="ORF">Tci_893299</name>
</gene>
<accession>A0A699UFN9</accession>
<keyword evidence="1" id="KW-0548">Nucleotidyltransferase</keyword>